<keyword evidence="3" id="KW-1185">Reference proteome</keyword>
<dbReference type="Pfam" id="PF14154">
    <property type="entry name" value="DUF4306"/>
    <property type="match status" value="1"/>
</dbReference>
<reference evidence="3" key="1">
    <citation type="submission" date="2014-03" db="EMBL/GenBank/DDBJ databases">
        <authorList>
            <person name="Urmite Genomes U."/>
        </authorList>
    </citation>
    <scope>NUCLEOTIDE SEQUENCE [LARGE SCALE GENOMIC DNA]</scope>
    <source>
        <strain evidence="3">HD-03</strain>
    </source>
</reference>
<name>A0A024P7F3_9BACI</name>
<organism evidence="2 3">
    <name type="scientific">Halobacillus karajensis</name>
    <dbReference type="NCBI Taxonomy" id="195088"/>
    <lineage>
        <taxon>Bacteria</taxon>
        <taxon>Bacillati</taxon>
        <taxon>Bacillota</taxon>
        <taxon>Bacilli</taxon>
        <taxon>Bacillales</taxon>
        <taxon>Bacillaceae</taxon>
        <taxon>Halobacillus</taxon>
    </lineage>
</organism>
<dbReference type="AlphaFoldDB" id="A0A024P7F3"/>
<keyword evidence="1" id="KW-0472">Membrane</keyword>
<proteinExistence type="predicted"/>
<dbReference type="RefSeq" id="WP_035510393.1">
    <property type="nucleotide sequence ID" value="NZ_CCDH010000002.1"/>
</dbReference>
<keyword evidence="1" id="KW-1133">Transmembrane helix</keyword>
<comment type="caution">
    <text evidence="2">The sequence shown here is derived from an EMBL/GenBank/DDBJ whole genome shotgun (WGS) entry which is preliminary data.</text>
</comment>
<evidence type="ECO:0000313" key="2">
    <source>
        <dbReference type="EMBL" id="CDQ25069.1"/>
    </source>
</evidence>
<sequence length="85" mass="9941">MSKYIKIVLFILMIPVFTYSFFLTAATGSYLQIEEDWRNHIVFTPESAKDQNKFFSQPFHKIYLEFEHLYNGGNCSIGMIAFSLT</sequence>
<keyword evidence="1" id="KW-0812">Transmembrane</keyword>
<evidence type="ECO:0000313" key="3">
    <source>
        <dbReference type="Proteomes" id="UP000028868"/>
    </source>
</evidence>
<feature type="transmembrane region" description="Helical" evidence="1">
    <location>
        <begin position="7"/>
        <end position="31"/>
    </location>
</feature>
<dbReference type="Proteomes" id="UP000028868">
    <property type="component" value="Unassembled WGS sequence"/>
</dbReference>
<reference evidence="2 3" key="2">
    <citation type="submission" date="2014-05" db="EMBL/GenBank/DDBJ databases">
        <title>Draft genome sequence of Halobacillus karajensis HK-03.</title>
        <authorList>
            <person name="Khelaifia S."/>
            <person name="Croce O."/>
            <person name="Lagier J.C."/>
            <person name="Raoult D."/>
        </authorList>
    </citation>
    <scope>NUCLEOTIDE SEQUENCE [LARGE SCALE GENOMIC DNA]</scope>
    <source>
        <strain evidence="2 3">HD-03</strain>
    </source>
</reference>
<dbReference type="EMBL" id="CCDI010000004">
    <property type="protein sequence ID" value="CDQ25069.1"/>
    <property type="molecule type" value="Genomic_DNA"/>
</dbReference>
<protein>
    <submittedName>
        <fullName evidence="2">Uncharacterized protein</fullName>
    </submittedName>
</protein>
<evidence type="ECO:0000256" key="1">
    <source>
        <dbReference type="SAM" id="Phobius"/>
    </source>
</evidence>
<accession>A0A024P7F3</accession>
<gene>
    <name evidence="2" type="ORF">BN983_03374</name>
</gene>
<dbReference type="InterPro" id="IPR025440">
    <property type="entry name" value="DUF4306"/>
</dbReference>